<protein>
    <submittedName>
        <fullName evidence="1">Uncharacterized protein</fullName>
    </submittedName>
</protein>
<dbReference type="AlphaFoldDB" id="A0A8D8WKA1"/>
<sequence>MLITSLLMLSMYYKIVVHHFDVKFFRFELLHVQVDLQSLLVDQIVGHPTILRLCVSRGSQVPRAEGGAQNTRCCQTKVVSIVVGSARCQAGVVIVVVGGEAKVLIVDVGKRNIIEF</sequence>
<dbReference type="EMBL" id="HBUF01204923">
    <property type="protein sequence ID" value="CAG6663317.1"/>
    <property type="molecule type" value="Transcribed_RNA"/>
</dbReference>
<accession>A0A8D8WKA1</accession>
<proteinExistence type="predicted"/>
<evidence type="ECO:0000313" key="1">
    <source>
        <dbReference type="EMBL" id="CAG6663317.1"/>
    </source>
</evidence>
<organism evidence="1">
    <name type="scientific">Cacopsylla melanoneura</name>
    <dbReference type="NCBI Taxonomy" id="428564"/>
    <lineage>
        <taxon>Eukaryota</taxon>
        <taxon>Metazoa</taxon>
        <taxon>Ecdysozoa</taxon>
        <taxon>Arthropoda</taxon>
        <taxon>Hexapoda</taxon>
        <taxon>Insecta</taxon>
        <taxon>Pterygota</taxon>
        <taxon>Neoptera</taxon>
        <taxon>Paraneoptera</taxon>
        <taxon>Hemiptera</taxon>
        <taxon>Sternorrhyncha</taxon>
        <taxon>Psylloidea</taxon>
        <taxon>Psyllidae</taxon>
        <taxon>Psyllinae</taxon>
        <taxon>Cacopsylla</taxon>
    </lineage>
</organism>
<reference evidence="1" key="1">
    <citation type="submission" date="2021-05" db="EMBL/GenBank/DDBJ databases">
        <authorList>
            <person name="Alioto T."/>
            <person name="Alioto T."/>
            <person name="Gomez Garrido J."/>
        </authorList>
    </citation>
    <scope>NUCLEOTIDE SEQUENCE</scope>
</reference>
<name>A0A8D8WKA1_9HEMI</name>